<feature type="region of interest" description="Disordered" evidence="1">
    <location>
        <begin position="46"/>
        <end position="113"/>
    </location>
</feature>
<dbReference type="Proteomes" id="UP000248039">
    <property type="component" value="Unassembled WGS sequence"/>
</dbReference>
<accession>A0A2V4NP83</accession>
<sequence length="183" mass="18688">MRSGLVQTGAWAVATTAAVLLSWLGVSSVLSDAAFDPPATLALPGSATPAASGGVGTSSPDATLPDPPSDPPSGTAPSPSTPPRSASPARRTTGPTGGAAQPQQPAQPQASTVHSYLVPGGRVALDEHPDRADLVSATPDAGWQMQMWNGDQWMRIDFSRDGATNSVFVTWNGHAPDVQTVVR</sequence>
<evidence type="ECO:0008006" key="4">
    <source>
        <dbReference type="Google" id="ProtNLM"/>
    </source>
</evidence>
<name>A0A2V4NP83_9ACTN</name>
<reference evidence="2 3" key="1">
    <citation type="submission" date="2018-03" db="EMBL/GenBank/DDBJ databases">
        <title>Bioinformatic expansion and discovery of thiopeptide antibiotics.</title>
        <authorList>
            <person name="Schwalen C.J."/>
            <person name="Hudson G.A."/>
            <person name="Mitchell D.A."/>
        </authorList>
    </citation>
    <scope>NUCLEOTIDE SEQUENCE [LARGE SCALE GENOMIC DNA]</scope>
    <source>
        <strain evidence="2 3">ATCC 21389</strain>
    </source>
</reference>
<evidence type="ECO:0000313" key="2">
    <source>
        <dbReference type="EMBL" id="PYC84408.1"/>
    </source>
</evidence>
<dbReference type="AlphaFoldDB" id="A0A2V4NP83"/>
<dbReference type="RefSeq" id="WP_110667189.1">
    <property type="nucleotide sequence ID" value="NZ_PYBW01000025.1"/>
</dbReference>
<evidence type="ECO:0000256" key="1">
    <source>
        <dbReference type="SAM" id="MobiDB-lite"/>
    </source>
</evidence>
<comment type="caution">
    <text evidence="2">The sequence shown here is derived from an EMBL/GenBank/DDBJ whole genome shotgun (WGS) entry which is preliminary data.</text>
</comment>
<organism evidence="2 3">
    <name type="scientific">Streptomyces tateyamensis</name>
    <dbReference type="NCBI Taxonomy" id="565073"/>
    <lineage>
        <taxon>Bacteria</taxon>
        <taxon>Bacillati</taxon>
        <taxon>Actinomycetota</taxon>
        <taxon>Actinomycetes</taxon>
        <taxon>Kitasatosporales</taxon>
        <taxon>Streptomycetaceae</taxon>
        <taxon>Streptomyces</taxon>
    </lineage>
</organism>
<dbReference type="OrthoDB" id="3293636at2"/>
<keyword evidence="3" id="KW-1185">Reference proteome</keyword>
<gene>
    <name evidence="2" type="ORF">C7C46_07955</name>
</gene>
<proteinExistence type="predicted"/>
<evidence type="ECO:0000313" key="3">
    <source>
        <dbReference type="Proteomes" id="UP000248039"/>
    </source>
</evidence>
<dbReference type="EMBL" id="PYBW01000025">
    <property type="protein sequence ID" value="PYC84408.1"/>
    <property type="molecule type" value="Genomic_DNA"/>
</dbReference>
<feature type="compositionally biased region" description="Low complexity" evidence="1">
    <location>
        <begin position="72"/>
        <end position="110"/>
    </location>
</feature>
<protein>
    <recommendedName>
        <fullName evidence="4">Secreted protein</fullName>
    </recommendedName>
</protein>